<organism evidence="2 3">
    <name type="scientific">Stylosanthes scabra</name>
    <dbReference type="NCBI Taxonomy" id="79078"/>
    <lineage>
        <taxon>Eukaryota</taxon>
        <taxon>Viridiplantae</taxon>
        <taxon>Streptophyta</taxon>
        <taxon>Embryophyta</taxon>
        <taxon>Tracheophyta</taxon>
        <taxon>Spermatophyta</taxon>
        <taxon>Magnoliopsida</taxon>
        <taxon>eudicotyledons</taxon>
        <taxon>Gunneridae</taxon>
        <taxon>Pentapetalae</taxon>
        <taxon>rosids</taxon>
        <taxon>fabids</taxon>
        <taxon>Fabales</taxon>
        <taxon>Fabaceae</taxon>
        <taxon>Papilionoideae</taxon>
        <taxon>50 kb inversion clade</taxon>
        <taxon>dalbergioids sensu lato</taxon>
        <taxon>Dalbergieae</taxon>
        <taxon>Pterocarpus clade</taxon>
        <taxon>Stylosanthes</taxon>
    </lineage>
</organism>
<name>A0ABU6YTB8_9FABA</name>
<keyword evidence="3" id="KW-1185">Reference proteome</keyword>
<dbReference type="EMBL" id="JASCZI010243808">
    <property type="protein sequence ID" value="MED6213617.1"/>
    <property type="molecule type" value="Genomic_DNA"/>
</dbReference>
<reference evidence="2 3" key="1">
    <citation type="journal article" date="2023" name="Plants (Basel)">
        <title>Bridging the Gap: Combining Genomics and Transcriptomics Approaches to Understand Stylosanthes scabra, an Orphan Legume from the Brazilian Caatinga.</title>
        <authorList>
            <person name="Ferreira-Neto J.R.C."/>
            <person name="da Silva M.D."/>
            <person name="Binneck E."/>
            <person name="de Melo N.F."/>
            <person name="da Silva R.H."/>
            <person name="de Melo A.L.T.M."/>
            <person name="Pandolfi V."/>
            <person name="Bustamante F.O."/>
            <person name="Brasileiro-Vidal A.C."/>
            <person name="Benko-Iseppon A.M."/>
        </authorList>
    </citation>
    <scope>NUCLEOTIDE SEQUENCE [LARGE SCALE GENOMIC DNA]</scope>
    <source>
        <tissue evidence="2">Leaves</tissue>
    </source>
</reference>
<accession>A0ABU6YTB8</accession>
<dbReference type="Proteomes" id="UP001341840">
    <property type="component" value="Unassembled WGS sequence"/>
</dbReference>
<sequence length="216" mass="24337">MITPPRDLFEISEDADFESRQPFFGEHENSTSPAIPSVYGELVLKRIGLRPTIIEVVPQRSISQEHETDFIEDSDSNENNDIAELKATSSKSLIDKLKMFEINRGKLAKSRQNYGMQEVTSPTKRQICHVWELLNIREIKNTPTQQPENLESNHVPHDEPTAQGLNNSASVGRAANHELKRKLDATPKWNNTVPVTNALQEPSSANSAQITRNIDQ</sequence>
<protein>
    <submittedName>
        <fullName evidence="2">Uncharacterized protein</fullName>
    </submittedName>
</protein>
<evidence type="ECO:0000256" key="1">
    <source>
        <dbReference type="SAM" id="MobiDB-lite"/>
    </source>
</evidence>
<feature type="region of interest" description="Disordered" evidence="1">
    <location>
        <begin position="145"/>
        <end position="167"/>
    </location>
</feature>
<comment type="caution">
    <text evidence="2">The sequence shown here is derived from an EMBL/GenBank/DDBJ whole genome shotgun (WGS) entry which is preliminary data.</text>
</comment>
<evidence type="ECO:0000313" key="3">
    <source>
        <dbReference type="Proteomes" id="UP001341840"/>
    </source>
</evidence>
<gene>
    <name evidence="2" type="ORF">PIB30_095140</name>
</gene>
<proteinExistence type="predicted"/>
<evidence type="ECO:0000313" key="2">
    <source>
        <dbReference type="EMBL" id="MED6213617.1"/>
    </source>
</evidence>